<evidence type="ECO:0000259" key="4">
    <source>
        <dbReference type="PROSITE" id="PS50173"/>
    </source>
</evidence>
<protein>
    <submittedName>
        <fullName evidence="5">Y-family DNA polymerase</fullName>
    </submittedName>
</protein>
<dbReference type="InterPro" id="IPR025188">
    <property type="entry name" value="DUF4113"/>
</dbReference>
<keyword evidence="6" id="KW-1185">Reference proteome</keyword>
<evidence type="ECO:0000313" key="6">
    <source>
        <dbReference type="Proteomes" id="UP001491349"/>
    </source>
</evidence>
<dbReference type="PROSITE" id="PS50173">
    <property type="entry name" value="UMUC"/>
    <property type="match status" value="1"/>
</dbReference>
<dbReference type="PANTHER" id="PTHR11076:SF33">
    <property type="entry name" value="DNA POLYMERASE KAPPA"/>
    <property type="match status" value="1"/>
</dbReference>
<evidence type="ECO:0000256" key="1">
    <source>
        <dbReference type="ARBA" id="ARBA00010945"/>
    </source>
</evidence>
<dbReference type="Proteomes" id="UP001491349">
    <property type="component" value="Unassembled WGS sequence"/>
</dbReference>
<dbReference type="InterPro" id="IPR001126">
    <property type="entry name" value="UmuC"/>
</dbReference>
<keyword evidence="2" id="KW-0227">DNA damage</keyword>
<keyword evidence="2" id="KW-0741">SOS mutagenesis</keyword>
<dbReference type="InterPro" id="IPR043128">
    <property type="entry name" value="Rev_trsase/Diguanyl_cyclase"/>
</dbReference>
<comment type="caution">
    <text evidence="5">The sequence shown here is derived from an EMBL/GenBank/DDBJ whole genome shotgun (WGS) entry which is preliminary data.</text>
</comment>
<dbReference type="InterPro" id="IPR043502">
    <property type="entry name" value="DNA/RNA_pol_sf"/>
</dbReference>
<evidence type="ECO:0000256" key="3">
    <source>
        <dbReference type="ARBA" id="ARBA00023236"/>
    </source>
</evidence>
<dbReference type="RefSeq" id="WP_187659366.1">
    <property type="nucleotide sequence ID" value="NZ_JACTAB010000001.1"/>
</dbReference>
<gene>
    <name evidence="5" type="ORF">WMW71_02700</name>
</gene>
<comment type="similarity">
    <text evidence="1">Belongs to the DNA polymerase type-Y family.</text>
</comment>
<dbReference type="InterPro" id="IPR050116">
    <property type="entry name" value="DNA_polymerase-Y"/>
</dbReference>
<dbReference type="InterPro" id="IPR036775">
    <property type="entry name" value="DNA_pol_Y-fam_lit_finger_sf"/>
</dbReference>
<dbReference type="SUPFAM" id="SSF56672">
    <property type="entry name" value="DNA/RNA polymerases"/>
    <property type="match status" value="1"/>
</dbReference>
<evidence type="ECO:0000256" key="2">
    <source>
        <dbReference type="ARBA" id="ARBA00023199"/>
    </source>
</evidence>
<feature type="domain" description="UmuC" evidence="4">
    <location>
        <begin position="2"/>
        <end position="187"/>
    </location>
</feature>
<dbReference type="Pfam" id="PF11799">
    <property type="entry name" value="IMS_C"/>
    <property type="match status" value="1"/>
</dbReference>
<dbReference type="Pfam" id="PF00817">
    <property type="entry name" value="IMS"/>
    <property type="match status" value="1"/>
</dbReference>
<dbReference type="SUPFAM" id="SSF100879">
    <property type="entry name" value="Lesion bypass DNA polymerase (Y-family), little finger domain"/>
    <property type="match status" value="1"/>
</dbReference>
<reference evidence="5 6" key="1">
    <citation type="submission" date="2024-04" db="EMBL/GenBank/DDBJ databases">
        <title>draft genome sequnece of Flavobacterium buctense JCM 30750.</title>
        <authorList>
            <person name="Kim D.-U."/>
        </authorList>
    </citation>
    <scope>NUCLEOTIDE SEQUENCE [LARGE SCALE GENOMIC DNA]</scope>
    <source>
        <strain evidence="5 6">JCM 30750</strain>
    </source>
</reference>
<accession>A0ABU9DZY8</accession>
<dbReference type="Gene3D" id="3.30.1490.100">
    <property type="entry name" value="DNA polymerase, Y-family, little finger domain"/>
    <property type="match status" value="1"/>
</dbReference>
<evidence type="ECO:0000313" key="5">
    <source>
        <dbReference type="EMBL" id="MEK8179239.1"/>
    </source>
</evidence>
<organism evidence="5 6">
    <name type="scientific">Flavobacterium buctense</name>
    <dbReference type="NCBI Taxonomy" id="1648146"/>
    <lineage>
        <taxon>Bacteria</taxon>
        <taxon>Pseudomonadati</taxon>
        <taxon>Bacteroidota</taxon>
        <taxon>Flavobacteriia</taxon>
        <taxon>Flavobacteriales</taxon>
        <taxon>Flavobacteriaceae</taxon>
        <taxon>Flavobacterium</taxon>
    </lineage>
</organism>
<dbReference type="Gene3D" id="3.40.1170.60">
    <property type="match status" value="1"/>
</dbReference>
<proteinExistence type="inferred from homology"/>
<dbReference type="Gene3D" id="3.30.70.270">
    <property type="match status" value="1"/>
</dbReference>
<keyword evidence="3" id="KW-0742">SOS response</keyword>
<dbReference type="Pfam" id="PF13438">
    <property type="entry name" value="DUF4113"/>
    <property type="match status" value="1"/>
</dbReference>
<dbReference type="EMBL" id="JBBPCB010000001">
    <property type="protein sequence ID" value="MEK8179239.1"/>
    <property type="molecule type" value="Genomic_DNA"/>
</dbReference>
<dbReference type="InterPro" id="IPR017961">
    <property type="entry name" value="DNA_pol_Y-fam_little_finger"/>
</dbReference>
<sequence length="421" mass="48798">MYALVDCNNFYASCERVFQPQLIGKPIVILSNNDGCIISRSDEAKTLGISMGAPEFKVRQELQEKNIHVFSSNYALYGDLSNRVMKILEGFTPHVEPYSIDEAFMNFDGVKIPNFHEYGLQMKSRIMKWLSIPVSIGFAETKALSKIANKIARKYPERTKGVHIIDSEEKRVKALKWTKIEDVWGIGFRLTKKMKAKNIHTAYDFTLPHNESFIKKEMGIVGLRLKYELEGKSVLEIDLPKDKKNIATTRSFTGNITTLDEMKERVSTFASVCAEKLRKQKSCCHGVILYLRKDKYKTERSRYNFYKMETLPFASNSSITISNLAVKMLKEVFEEGEIYKKAGVIVTEIIPENQKQFHLFEEENPKHLKLMKVMDEYYKKTGERKIRLGYQDLKKTWKMNQNHLSPKYTTDFTQILAIKCH</sequence>
<dbReference type="CDD" id="cd01700">
    <property type="entry name" value="PolY_Pol_V_umuC"/>
    <property type="match status" value="1"/>
</dbReference>
<dbReference type="PANTHER" id="PTHR11076">
    <property type="entry name" value="DNA REPAIR POLYMERASE UMUC / TRANSFERASE FAMILY MEMBER"/>
    <property type="match status" value="1"/>
</dbReference>
<name>A0ABU9DZY8_9FLAO</name>